<organism evidence="1 2">
    <name type="scientific">Trichothecium roseum</name>
    <dbReference type="NCBI Taxonomy" id="47278"/>
    <lineage>
        <taxon>Eukaryota</taxon>
        <taxon>Fungi</taxon>
        <taxon>Dikarya</taxon>
        <taxon>Ascomycota</taxon>
        <taxon>Pezizomycotina</taxon>
        <taxon>Sordariomycetes</taxon>
        <taxon>Hypocreomycetidae</taxon>
        <taxon>Hypocreales</taxon>
        <taxon>Hypocreales incertae sedis</taxon>
        <taxon>Trichothecium</taxon>
    </lineage>
</organism>
<evidence type="ECO:0000313" key="2">
    <source>
        <dbReference type="Proteomes" id="UP001163324"/>
    </source>
</evidence>
<sequence>MASRNPGRLLGAPRTCASRLLAPRRRCLLQRPGPPGHCCRRLRNPYSTQRSAPPGPSHGTTEEHVSAPKPPGRSKRTLVTSLTVLALATSYLLLPEDPSSSSSSSSSGKNTTLNETTFAPYTIVNREVISPASFVLTLAPPRGAAAAEGKGLPYLVPDGPSSSSGATSGISSSSSGSRWRYPLWSVEFKQPQVQISRHYTPLPPPNPATDGYDAGEEGQCEKGELRFYIRAPGAAAGEAGAGGEMTRYLLRLREGDRVELRGPHVGFDVLARLGGSDNNRGGRGGMAKGSGGRVVFLAGGTGVAPGLQAAQAALQGSEDARVSLLWAVRGREEIQARSRLVPQQQQQQQRWWQFWGSGGNATSSELPLGSLENPSPVARQLEDMKRRYGDRLTVHVAVDEEGTRFDLPSIQKAINAAPSPSPSSFSTTTGTHPDTPTIRKDTSCALHEQRPHERASEFEAGDAPTCSCPADHGPPGRNLLIVSGPDGFVSHYAGPKVWQGGRQTQGAVGGVLGEIQARNPQLAREWLVLKL</sequence>
<protein>
    <submittedName>
        <fullName evidence="1">Uncharacterized protein</fullName>
    </submittedName>
</protein>
<evidence type="ECO:0000313" key="1">
    <source>
        <dbReference type="EMBL" id="KAI9898555.1"/>
    </source>
</evidence>
<gene>
    <name evidence="1" type="ORF">N3K66_006915</name>
</gene>
<dbReference type="Proteomes" id="UP001163324">
    <property type="component" value="Chromosome 6"/>
</dbReference>
<reference evidence="1" key="1">
    <citation type="submission" date="2022-10" db="EMBL/GenBank/DDBJ databases">
        <title>Complete Genome of Trichothecium roseum strain YXFP-22015, a Plant Pathogen Isolated from Citrus.</title>
        <authorList>
            <person name="Wang Y."/>
            <person name="Zhu L."/>
        </authorList>
    </citation>
    <scope>NUCLEOTIDE SEQUENCE</scope>
    <source>
        <strain evidence="1">YXFP-22015</strain>
    </source>
</reference>
<keyword evidence="2" id="KW-1185">Reference proteome</keyword>
<accession>A0ACC0UYC6</accession>
<name>A0ACC0UYC6_9HYPO</name>
<proteinExistence type="predicted"/>
<comment type="caution">
    <text evidence="1">The sequence shown here is derived from an EMBL/GenBank/DDBJ whole genome shotgun (WGS) entry which is preliminary data.</text>
</comment>
<dbReference type="EMBL" id="CM047945">
    <property type="protein sequence ID" value="KAI9898555.1"/>
    <property type="molecule type" value="Genomic_DNA"/>
</dbReference>